<dbReference type="EMBL" id="SRPG01000352">
    <property type="protein sequence ID" value="TGN43394.1"/>
    <property type="molecule type" value="Genomic_DNA"/>
</dbReference>
<organism evidence="1 2">
    <name type="scientific">Paracoccus liaowanqingii</name>
    <dbReference type="NCBI Taxonomy" id="2560053"/>
    <lineage>
        <taxon>Bacteria</taxon>
        <taxon>Pseudomonadati</taxon>
        <taxon>Pseudomonadota</taxon>
        <taxon>Alphaproteobacteria</taxon>
        <taxon>Rhodobacterales</taxon>
        <taxon>Paracoccaceae</taxon>
        <taxon>Paracoccus</taxon>
    </lineage>
</organism>
<name>A0A4Z1C4L3_9RHOB</name>
<accession>A0A4Z1C4L3</accession>
<protein>
    <submittedName>
        <fullName evidence="1">Uncharacterized protein</fullName>
    </submittedName>
</protein>
<gene>
    <name evidence="1" type="ORF">E4L95_20600</name>
</gene>
<evidence type="ECO:0000313" key="2">
    <source>
        <dbReference type="Proteomes" id="UP000297972"/>
    </source>
</evidence>
<sequence length="184" mass="21320">MTITPLIDRVELDQAAEFDVTRFKGQVARKLRTVIPYGTKVFGALDVSANLHKNTDKHLQFHYHAFLWPPLNNKERKSCSNLFKRDRKKIGRPVKFEMVDAAEMVGSAPYTFKWFYQRRSSFDSTPYEDEIPVRPKAKKQSLQAGDRVAIHKTLMNYQVGDLLFLIGLKRKRNRDPFDLSLASS</sequence>
<dbReference type="AlphaFoldDB" id="A0A4Z1C4L3"/>
<dbReference type="RefSeq" id="WP_135819131.1">
    <property type="nucleotide sequence ID" value="NZ_SRPG01000352.1"/>
</dbReference>
<keyword evidence="2" id="KW-1185">Reference proteome</keyword>
<dbReference type="Proteomes" id="UP000297972">
    <property type="component" value="Unassembled WGS sequence"/>
</dbReference>
<proteinExistence type="predicted"/>
<comment type="caution">
    <text evidence="1">The sequence shown here is derived from an EMBL/GenBank/DDBJ whole genome shotgun (WGS) entry which is preliminary data.</text>
</comment>
<reference evidence="1 2" key="1">
    <citation type="submission" date="2019-03" db="EMBL/GenBank/DDBJ databases">
        <authorList>
            <person name="Li J."/>
        </authorList>
    </citation>
    <scope>NUCLEOTIDE SEQUENCE [LARGE SCALE GENOMIC DNA]</scope>
    <source>
        <strain evidence="1 2">3058</strain>
    </source>
</reference>
<evidence type="ECO:0000313" key="1">
    <source>
        <dbReference type="EMBL" id="TGN43394.1"/>
    </source>
</evidence>